<dbReference type="EMBL" id="PHFD01000429">
    <property type="protein sequence ID" value="PKH44755.1"/>
    <property type="molecule type" value="Genomic_DNA"/>
</dbReference>
<dbReference type="AlphaFoldDB" id="A0A2J1DRJ8"/>
<gene>
    <name evidence="2" type="ORF">CVH13_01752</name>
</gene>
<name>A0A2J1DRJ8_9CHLR</name>
<proteinExistence type="predicted"/>
<reference evidence="2 3" key="1">
    <citation type="journal article" date="2017" name="FEMS Microbiol. Ecol.">
        <title>Reconstructed genomes of novel Dehalococcoides mccartyi strains from 1,2,3,4-tetrachlorodibenzo-p-dioxin-dechlorinating enrichment cultures reveal divergent reductive dehalogenase gene profiles.</title>
        <authorList>
            <person name="Dam H.T."/>
            <person name="Vollmers J."/>
            <person name="Kaster A.K."/>
            <person name="Haggblom M.M."/>
        </authorList>
    </citation>
    <scope>NUCLEOTIDE SEQUENCE [LARGE SCALE GENOMIC DNA]</scope>
    <source>
        <strain evidence="2 3">H1-3-2.001</strain>
    </source>
</reference>
<feature type="non-terminal residue" evidence="2">
    <location>
        <position position="104"/>
    </location>
</feature>
<sequence length="104" mass="11826">MDNKPIDVNIFSDDPELDLIHTLVRVTRSLDRAIAKCFISQSKITPEQDAVLQMLNIRSKLTIDELSAMLVREHNTISSLVDRMEKAGLLIKHKDRINSNKVTV</sequence>
<dbReference type="InterPro" id="IPR000835">
    <property type="entry name" value="HTH_MarR-typ"/>
</dbReference>
<dbReference type="Proteomes" id="UP000233649">
    <property type="component" value="Unassembled WGS sequence"/>
</dbReference>
<comment type="caution">
    <text evidence="2">The sequence shown here is derived from an EMBL/GenBank/DDBJ whole genome shotgun (WGS) entry which is preliminary data.</text>
</comment>
<protein>
    <submittedName>
        <fullName evidence="2">MarR family transcriptional regulator</fullName>
    </submittedName>
</protein>
<feature type="domain" description="HTH marR-type" evidence="1">
    <location>
        <begin position="16"/>
        <end position="104"/>
    </location>
</feature>
<dbReference type="GO" id="GO:0003700">
    <property type="term" value="F:DNA-binding transcription factor activity"/>
    <property type="evidence" value="ECO:0007669"/>
    <property type="project" value="InterPro"/>
</dbReference>
<dbReference type="SUPFAM" id="SSF46785">
    <property type="entry name" value="Winged helix' DNA-binding domain"/>
    <property type="match status" value="1"/>
</dbReference>
<evidence type="ECO:0000259" key="1">
    <source>
        <dbReference type="PROSITE" id="PS50995"/>
    </source>
</evidence>
<dbReference type="PROSITE" id="PS50995">
    <property type="entry name" value="HTH_MARR_2"/>
    <property type="match status" value="1"/>
</dbReference>
<accession>A0A2J1DRJ8</accession>
<organism evidence="2 3">
    <name type="scientific">Dehalococcoides mccartyi</name>
    <dbReference type="NCBI Taxonomy" id="61435"/>
    <lineage>
        <taxon>Bacteria</taxon>
        <taxon>Bacillati</taxon>
        <taxon>Chloroflexota</taxon>
        <taxon>Dehalococcoidia</taxon>
        <taxon>Dehalococcoidales</taxon>
        <taxon>Dehalococcoidaceae</taxon>
        <taxon>Dehalococcoides</taxon>
    </lineage>
</organism>
<evidence type="ECO:0000313" key="3">
    <source>
        <dbReference type="Proteomes" id="UP000233649"/>
    </source>
</evidence>
<dbReference type="InterPro" id="IPR036388">
    <property type="entry name" value="WH-like_DNA-bd_sf"/>
</dbReference>
<evidence type="ECO:0000313" key="2">
    <source>
        <dbReference type="EMBL" id="PKH44755.1"/>
    </source>
</evidence>
<dbReference type="Gene3D" id="1.10.10.10">
    <property type="entry name" value="Winged helix-like DNA-binding domain superfamily/Winged helix DNA-binding domain"/>
    <property type="match status" value="1"/>
</dbReference>
<dbReference type="InterPro" id="IPR036390">
    <property type="entry name" value="WH_DNA-bd_sf"/>
</dbReference>